<dbReference type="SUPFAM" id="SSF53187">
    <property type="entry name" value="Zn-dependent exopeptidases"/>
    <property type="match status" value="1"/>
</dbReference>
<dbReference type="InterPro" id="IPR010158">
    <property type="entry name" value="Amidase_Cbmase"/>
</dbReference>
<dbReference type="InterPro" id="IPR002933">
    <property type="entry name" value="Peptidase_M20"/>
</dbReference>
<evidence type="ECO:0000256" key="3">
    <source>
        <dbReference type="PIRSR" id="PIRSR001235-1"/>
    </source>
</evidence>
<sequence length="414" mass="45224">MVLTINFERFKANFNELAAIGKKDDGGIYRMAFNADELLARNWLEAKLEAYGIPTRRDAALNIIGRYENEANQDKPAVVIGSHIDTVPNAGALDGALGVLVGLECLLCIKEQSIQTAYPLEVIAFSDEEGRFGGMFGSRAFAGQLNPRIIEESQDLDGIMLSDVLQQLGVDPYQALSASRPKKEIKSYLELHIEQGPVLDAENVSVGIVSDITGLFKWQVRLLGAANHAGTTPMEMRKDAFMGLADFAHEIPRIIDENGGEASRITIGNVALYPGSANTVPGEVDFSIDARDVSLEVMNELKDACRKALSAIARRRQLSFDFTEASMIYPVACDNQMQSHLEEAAQQLEMSYKVMPSGAAHDAQMVAKIAPIAMIFVPSKNGISHSPHEWTDWHHLESGANLALNALVRIAGDR</sequence>
<dbReference type="Pfam" id="PF07687">
    <property type="entry name" value="M20_dimer"/>
    <property type="match status" value="1"/>
</dbReference>
<reference evidence="6" key="1">
    <citation type="submission" date="2016-11" db="EMBL/GenBank/DDBJ databases">
        <authorList>
            <person name="Varghese N."/>
            <person name="Submissions S."/>
        </authorList>
    </citation>
    <scope>NUCLEOTIDE SEQUENCE [LARGE SCALE GENOMIC DNA]</scope>
    <source>
        <strain evidence="6">DSM 26134</strain>
    </source>
</reference>
<comment type="similarity">
    <text evidence="1">Belongs to the peptidase M20 family.</text>
</comment>
<keyword evidence="3" id="KW-0862">Zinc</keyword>
<dbReference type="STRING" id="156994.SAMN04488028_10177"/>
<dbReference type="NCBIfam" id="NF006771">
    <property type="entry name" value="PRK09290.1-5"/>
    <property type="match status" value="1"/>
</dbReference>
<dbReference type="Gene3D" id="3.40.630.10">
    <property type="entry name" value="Zn peptidases"/>
    <property type="match status" value="1"/>
</dbReference>
<keyword evidence="3" id="KW-0479">Metal-binding</keyword>
<feature type="binding site" evidence="3">
    <location>
        <position position="94"/>
    </location>
    <ligand>
        <name>Zn(2+)</name>
        <dbReference type="ChEBI" id="CHEBI:29105"/>
        <label>1</label>
    </ligand>
</feature>
<feature type="binding site" evidence="3">
    <location>
        <position position="94"/>
    </location>
    <ligand>
        <name>Zn(2+)</name>
        <dbReference type="ChEBI" id="CHEBI:29105"/>
        <label>2</label>
    </ligand>
</feature>
<dbReference type="GO" id="GO:0046872">
    <property type="term" value="F:metal ion binding"/>
    <property type="evidence" value="ECO:0007669"/>
    <property type="project" value="UniProtKB-KW"/>
</dbReference>
<dbReference type="PIRSF" id="PIRSF001235">
    <property type="entry name" value="Amidase_carbamoylase"/>
    <property type="match status" value="1"/>
</dbReference>
<dbReference type="InterPro" id="IPR011650">
    <property type="entry name" value="Peptidase_M20_dimer"/>
</dbReference>
<evidence type="ECO:0000259" key="4">
    <source>
        <dbReference type="Pfam" id="PF07687"/>
    </source>
</evidence>
<evidence type="ECO:0000313" key="5">
    <source>
        <dbReference type="EMBL" id="SHJ42737.1"/>
    </source>
</evidence>
<dbReference type="Pfam" id="PF01546">
    <property type="entry name" value="Peptidase_M20"/>
    <property type="match status" value="1"/>
</dbReference>
<evidence type="ECO:0000256" key="2">
    <source>
        <dbReference type="ARBA" id="ARBA00022801"/>
    </source>
</evidence>
<comment type="cofactor">
    <cofactor evidence="3">
        <name>Zn(2+)</name>
        <dbReference type="ChEBI" id="CHEBI:29105"/>
    </cofactor>
    <text evidence="3">Binds 2 Zn(2+) ions per subunit.</text>
</comment>
<dbReference type="PANTHER" id="PTHR32494:SF5">
    <property type="entry name" value="ALLANTOATE AMIDOHYDROLASE"/>
    <property type="match status" value="1"/>
</dbReference>
<gene>
    <name evidence="5" type="ORF">SAMN04488028_10177</name>
</gene>
<evidence type="ECO:0000313" key="6">
    <source>
        <dbReference type="Proteomes" id="UP000184474"/>
    </source>
</evidence>
<dbReference type="AlphaFoldDB" id="A0A1M6J7W8"/>
<dbReference type="Gene3D" id="3.30.70.360">
    <property type="match status" value="1"/>
</dbReference>
<dbReference type="EMBL" id="FRAA01000001">
    <property type="protein sequence ID" value="SHJ42737.1"/>
    <property type="molecule type" value="Genomic_DNA"/>
</dbReference>
<accession>A0A1M6J7W8</accession>
<keyword evidence="2 5" id="KW-0378">Hydrolase</keyword>
<dbReference type="RefSeq" id="WP_221407472.1">
    <property type="nucleotide sequence ID" value="NZ_FRAA01000001.1"/>
</dbReference>
<proteinExistence type="inferred from homology"/>
<name>A0A1M6J7W8_REIAG</name>
<dbReference type="InterPro" id="IPR036264">
    <property type="entry name" value="Bact_exopeptidase_dim_dom"/>
</dbReference>
<dbReference type="CDD" id="cd03884">
    <property type="entry name" value="M20_bAS"/>
    <property type="match status" value="1"/>
</dbReference>
<dbReference type="NCBIfam" id="TIGR01879">
    <property type="entry name" value="hydantase"/>
    <property type="match status" value="1"/>
</dbReference>
<evidence type="ECO:0000256" key="1">
    <source>
        <dbReference type="ARBA" id="ARBA00006153"/>
    </source>
</evidence>
<feature type="domain" description="Peptidase M20 dimerisation" evidence="4">
    <location>
        <begin position="214"/>
        <end position="314"/>
    </location>
</feature>
<organism evidence="5 6">
    <name type="scientific">Reichenbachiella agariperforans</name>
    <dbReference type="NCBI Taxonomy" id="156994"/>
    <lineage>
        <taxon>Bacteria</taxon>
        <taxon>Pseudomonadati</taxon>
        <taxon>Bacteroidota</taxon>
        <taxon>Cytophagia</taxon>
        <taxon>Cytophagales</taxon>
        <taxon>Reichenbachiellaceae</taxon>
        <taxon>Reichenbachiella</taxon>
    </lineage>
</organism>
<dbReference type="Proteomes" id="UP000184474">
    <property type="component" value="Unassembled WGS sequence"/>
</dbReference>
<feature type="binding site" evidence="3">
    <location>
        <position position="83"/>
    </location>
    <ligand>
        <name>Zn(2+)</name>
        <dbReference type="ChEBI" id="CHEBI:29105"/>
        <label>1</label>
    </ligand>
</feature>
<feature type="binding site" evidence="3">
    <location>
        <position position="385"/>
    </location>
    <ligand>
        <name>Zn(2+)</name>
        <dbReference type="ChEBI" id="CHEBI:29105"/>
        <label>2</label>
    </ligand>
</feature>
<keyword evidence="6" id="KW-1185">Reference proteome</keyword>
<protein>
    <submittedName>
        <fullName evidence="5">N-carbamoyl-L-amino-acid hydrolase</fullName>
    </submittedName>
</protein>
<dbReference type="SUPFAM" id="SSF55031">
    <property type="entry name" value="Bacterial exopeptidase dimerisation domain"/>
    <property type="match status" value="1"/>
</dbReference>
<feature type="binding site" evidence="3">
    <location>
        <position position="192"/>
    </location>
    <ligand>
        <name>Zn(2+)</name>
        <dbReference type="ChEBI" id="CHEBI:29105"/>
        <label>1</label>
    </ligand>
</feature>
<feature type="binding site" evidence="3">
    <location>
        <position position="129"/>
    </location>
    <ligand>
        <name>Zn(2+)</name>
        <dbReference type="ChEBI" id="CHEBI:29105"/>
        <label>2</label>
    </ligand>
</feature>
<dbReference type="GO" id="GO:0016813">
    <property type="term" value="F:hydrolase activity, acting on carbon-nitrogen (but not peptide) bonds, in linear amidines"/>
    <property type="evidence" value="ECO:0007669"/>
    <property type="project" value="InterPro"/>
</dbReference>
<dbReference type="PANTHER" id="PTHR32494">
    <property type="entry name" value="ALLANTOATE DEIMINASE-RELATED"/>
    <property type="match status" value="1"/>
</dbReference>